<comment type="similarity">
    <text evidence="7">Belongs to the DNA polymerase HolA subunit family.</text>
</comment>
<proteinExistence type="inferred from homology"/>
<dbReference type="GO" id="GO:0003677">
    <property type="term" value="F:DNA binding"/>
    <property type="evidence" value="ECO:0007669"/>
    <property type="project" value="InterPro"/>
</dbReference>
<dbReference type="GO" id="GO:0006261">
    <property type="term" value="P:DNA-templated DNA replication"/>
    <property type="evidence" value="ECO:0007669"/>
    <property type="project" value="TreeGrafter"/>
</dbReference>
<dbReference type="InterPro" id="IPR010372">
    <property type="entry name" value="DNA_pol3_delta_N"/>
</dbReference>
<dbReference type="SUPFAM" id="SSF52540">
    <property type="entry name" value="P-loop containing nucleoside triphosphate hydrolases"/>
    <property type="match status" value="1"/>
</dbReference>
<dbReference type="Pfam" id="PF06144">
    <property type="entry name" value="DNA_pol3_delta"/>
    <property type="match status" value="1"/>
</dbReference>
<dbReference type="CDD" id="cd18138">
    <property type="entry name" value="HLD_clamp_pol_III_delta"/>
    <property type="match status" value="1"/>
</dbReference>
<sequence length="344" mass="38808">MQLYPNRLNEALNKGLSACYLIFGDEPQQKLESLEAIRQQARQQGFDERTSLVADTGFNWNQLLEASQTLSLFASRQIIEVEMPSGKPGVEGAKVLTQLALQPSPDVLLILHGPRIGKDVQNAKWFKSLDKQGTYIPCYPLEGKQLNSWIADRLRRAGLQATSDVTKLLSDYCEGNLLAARQEIDKLALLYPAGQLDRAKAEQALVDQSRFNVFQLVDVLLAGDAQKAVKMLYRLESEGVEPTIVLWALVREWQTLSSLQFARNQGQNLAGLWNKYKIWSNRQALYQQALQRLDAAHLEQMQHKLGSLDQALKQSALTRPYVELCHLCLLFIPMPLQGISLEYT</sequence>
<dbReference type="InterPro" id="IPR032780">
    <property type="entry name" value="DNA_pol3_delt_C"/>
</dbReference>
<comment type="caution">
    <text evidence="12">The sequence shown here is derived from an EMBL/GenBank/DDBJ whole genome shotgun (WGS) entry which is preliminary data.</text>
</comment>
<dbReference type="AlphaFoldDB" id="A0A917Z1L6"/>
<comment type="catalytic activity">
    <reaction evidence="8">
        <text>DNA(n) + a 2'-deoxyribonucleoside 5'-triphosphate = DNA(n+1) + diphosphate</text>
        <dbReference type="Rhea" id="RHEA:22508"/>
        <dbReference type="Rhea" id="RHEA-COMP:17339"/>
        <dbReference type="Rhea" id="RHEA-COMP:17340"/>
        <dbReference type="ChEBI" id="CHEBI:33019"/>
        <dbReference type="ChEBI" id="CHEBI:61560"/>
        <dbReference type="ChEBI" id="CHEBI:173112"/>
        <dbReference type="EC" id="2.7.7.7"/>
    </reaction>
</comment>
<evidence type="ECO:0000259" key="10">
    <source>
        <dbReference type="Pfam" id="PF06144"/>
    </source>
</evidence>
<dbReference type="Proteomes" id="UP000606935">
    <property type="component" value="Unassembled WGS sequence"/>
</dbReference>
<reference evidence="12" key="2">
    <citation type="submission" date="2020-09" db="EMBL/GenBank/DDBJ databases">
        <authorList>
            <person name="Sun Q."/>
            <person name="Zhou Y."/>
        </authorList>
    </citation>
    <scope>NUCLEOTIDE SEQUENCE</scope>
    <source>
        <strain evidence="12">CGMCC 1.7086</strain>
    </source>
</reference>
<evidence type="ECO:0000256" key="1">
    <source>
        <dbReference type="ARBA" id="ARBA00012417"/>
    </source>
</evidence>
<dbReference type="InterPro" id="IPR027417">
    <property type="entry name" value="P-loop_NTPase"/>
</dbReference>
<evidence type="ECO:0000256" key="7">
    <source>
        <dbReference type="ARBA" id="ARBA00034754"/>
    </source>
</evidence>
<evidence type="ECO:0000256" key="9">
    <source>
        <dbReference type="NCBIfam" id="TIGR01128"/>
    </source>
</evidence>
<organism evidence="12 13">
    <name type="scientific">Bowmanella pacifica</name>
    <dbReference type="NCBI Taxonomy" id="502051"/>
    <lineage>
        <taxon>Bacteria</taxon>
        <taxon>Pseudomonadati</taxon>
        <taxon>Pseudomonadota</taxon>
        <taxon>Gammaproteobacteria</taxon>
        <taxon>Alteromonadales</taxon>
        <taxon>Alteromonadaceae</taxon>
        <taxon>Bowmanella</taxon>
    </lineage>
</organism>
<evidence type="ECO:0000313" key="12">
    <source>
        <dbReference type="EMBL" id="GGO72473.1"/>
    </source>
</evidence>
<evidence type="ECO:0000256" key="3">
    <source>
        <dbReference type="ARBA" id="ARBA00022679"/>
    </source>
</evidence>
<dbReference type="GO" id="GO:0003887">
    <property type="term" value="F:DNA-directed DNA polymerase activity"/>
    <property type="evidence" value="ECO:0007669"/>
    <property type="project" value="UniProtKB-UniRule"/>
</dbReference>
<evidence type="ECO:0000256" key="8">
    <source>
        <dbReference type="ARBA" id="ARBA00049244"/>
    </source>
</evidence>
<evidence type="ECO:0000256" key="4">
    <source>
        <dbReference type="ARBA" id="ARBA00022695"/>
    </source>
</evidence>
<dbReference type="Gene3D" id="1.10.8.60">
    <property type="match status" value="1"/>
</dbReference>
<keyword evidence="6" id="KW-0239">DNA-directed DNA polymerase</keyword>
<feature type="domain" description="DNA polymerase III delta N-terminal" evidence="10">
    <location>
        <begin position="20"/>
        <end position="138"/>
    </location>
</feature>
<dbReference type="Gene3D" id="1.20.272.10">
    <property type="match status" value="1"/>
</dbReference>
<dbReference type="InterPro" id="IPR008921">
    <property type="entry name" value="DNA_pol3_clamp-load_cplx_C"/>
</dbReference>
<keyword evidence="5" id="KW-0235">DNA replication</keyword>
<keyword evidence="13" id="KW-1185">Reference proteome</keyword>
<name>A0A917Z1L6_9ALTE</name>
<dbReference type="NCBIfam" id="TIGR01128">
    <property type="entry name" value="holA"/>
    <property type="match status" value="1"/>
</dbReference>
<evidence type="ECO:0000256" key="2">
    <source>
        <dbReference type="ARBA" id="ARBA00017703"/>
    </source>
</evidence>
<feature type="domain" description="DNA polymerase III subunit delta C-terminal" evidence="11">
    <location>
        <begin position="214"/>
        <end position="335"/>
    </location>
</feature>
<dbReference type="EMBL" id="BMLS01000005">
    <property type="protein sequence ID" value="GGO72473.1"/>
    <property type="molecule type" value="Genomic_DNA"/>
</dbReference>
<gene>
    <name evidence="12" type="primary">holA</name>
    <name evidence="12" type="ORF">GCM10010982_30690</name>
</gene>
<dbReference type="PANTHER" id="PTHR34388">
    <property type="entry name" value="DNA POLYMERASE III SUBUNIT DELTA"/>
    <property type="match status" value="1"/>
</dbReference>
<evidence type="ECO:0000256" key="6">
    <source>
        <dbReference type="ARBA" id="ARBA00022932"/>
    </source>
</evidence>
<dbReference type="GO" id="GO:0009360">
    <property type="term" value="C:DNA polymerase III complex"/>
    <property type="evidence" value="ECO:0007669"/>
    <property type="project" value="UniProtKB-UniRule"/>
</dbReference>
<dbReference type="Pfam" id="PF14840">
    <property type="entry name" value="DNA_pol3_delt_C"/>
    <property type="match status" value="1"/>
</dbReference>
<keyword evidence="4" id="KW-0548">Nucleotidyltransferase</keyword>
<evidence type="ECO:0000256" key="5">
    <source>
        <dbReference type="ARBA" id="ARBA00022705"/>
    </source>
</evidence>
<protein>
    <recommendedName>
        <fullName evidence="2 9">DNA polymerase III subunit delta</fullName>
        <ecNumber evidence="1 9">2.7.7.7</ecNumber>
    </recommendedName>
</protein>
<dbReference type="Gene3D" id="3.40.50.300">
    <property type="entry name" value="P-loop containing nucleotide triphosphate hydrolases"/>
    <property type="match status" value="1"/>
</dbReference>
<evidence type="ECO:0000259" key="11">
    <source>
        <dbReference type="Pfam" id="PF14840"/>
    </source>
</evidence>
<dbReference type="EC" id="2.7.7.7" evidence="1 9"/>
<evidence type="ECO:0000313" key="13">
    <source>
        <dbReference type="Proteomes" id="UP000606935"/>
    </source>
</evidence>
<reference evidence="12" key="1">
    <citation type="journal article" date="2014" name="Int. J. Syst. Evol. Microbiol.">
        <title>Complete genome sequence of Corynebacterium casei LMG S-19264T (=DSM 44701T), isolated from a smear-ripened cheese.</title>
        <authorList>
            <consortium name="US DOE Joint Genome Institute (JGI-PGF)"/>
            <person name="Walter F."/>
            <person name="Albersmeier A."/>
            <person name="Kalinowski J."/>
            <person name="Ruckert C."/>
        </authorList>
    </citation>
    <scope>NUCLEOTIDE SEQUENCE</scope>
    <source>
        <strain evidence="12">CGMCC 1.7086</strain>
    </source>
</reference>
<keyword evidence="3" id="KW-0808">Transferase</keyword>
<accession>A0A917Z1L6</accession>
<dbReference type="InterPro" id="IPR005790">
    <property type="entry name" value="DNA_polIII_delta"/>
</dbReference>
<dbReference type="PANTHER" id="PTHR34388:SF1">
    <property type="entry name" value="DNA POLYMERASE III SUBUNIT DELTA"/>
    <property type="match status" value="1"/>
</dbReference>
<dbReference type="SUPFAM" id="SSF48019">
    <property type="entry name" value="post-AAA+ oligomerization domain-like"/>
    <property type="match status" value="1"/>
</dbReference>
<dbReference type="RefSeq" id="WP_188697097.1">
    <property type="nucleotide sequence ID" value="NZ_BMLS01000005.1"/>
</dbReference>